<dbReference type="Gene3D" id="1.25.10.10">
    <property type="entry name" value="Leucine-rich Repeat Variant"/>
    <property type="match status" value="6"/>
</dbReference>
<feature type="compositionally biased region" description="Acidic residues" evidence="3">
    <location>
        <begin position="3215"/>
        <end position="3233"/>
    </location>
</feature>
<dbReference type="InterPro" id="IPR055406">
    <property type="entry name" value="HEAT_Maestro"/>
</dbReference>
<feature type="compositionally biased region" description="Low complexity" evidence="3">
    <location>
        <begin position="170"/>
        <end position="184"/>
    </location>
</feature>
<feature type="repeat" description="HEAT" evidence="2">
    <location>
        <begin position="3009"/>
        <end position="3044"/>
    </location>
</feature>
<feature type="domain" description="TOG" evidence="4">
    <location>
        <begin position="2712"/>
        <end position="2948"/>
    </location>
</feature>
<dbReference type="InterPro" id="IPR021133">
    <property type="entry name" value="HEAT_type_2"/>
</dbReference>
<evidence type="ECO:0000259" key="4">
    <source>
        <dbReference type="SMART" id="SM01349"/>
    </source>
</evidence>
<sequence length="4226" mass="418383">MADIDPLPIEDDVDDILDGLRVVRRRLRRGRSRKANAQAIAGLQGVATSAELVAIAALGEEELGARCARVLAALPVGGDDDAQTLQLERTVAAIAGLPARGGAAPVLAARLLKAVASASAVKPARIARVVAAALAGAAGVHLGRDAAVRRAASVKDVLASWASDLKDGAAGDAAEPAAEPAAAASAQEESKTSDAEAAAEAEARQAEEARRRAAAIEVAAAGPSALATPLAGASGPLPSWAASLAGAVLDHLALAAMLHPRPRRPSHRYTARGTAEAVTAAGRAAAASPALLAYFTAVAAGTEPVIAGTADGEPMASIAASSRPGAAPTAAACRRALAAAVAAAALGCPLHHPARSAAPAAASASARPHRAVSSGAGHVGGEDASDSALLVGPLPTIAESSASFGAASPSSSSSSSSGVRRAASAASADSGSARARRNAAAAKRLGAPHPARSLLARAAAASAAGSSDAAAAVWAAANAALLACCAGPSPVPEGLAAACFGPVVGGVEAAPAAGSAADAAAALSATAARLAARLGSSASLSSLPAVARCVAALARALPPAAVAGVLLPAVAAPFVTAAINCAVAAVPGSSDVVEGLRVCAAAAAAQRDGEAADDITVAAAAIASAASAAAARLAGPDRKALTSWQAREAAAACLAALLGPLEAAATAPGPARASARTALASVANTLAPALSAEPHADALWAAVACVVACAAGSGSFTDAAVKALGAMLATAAEDATAAPATAAARALRTAMERRSSVAPAVVALAEPLLALARAAAARPAQPPLGGIEASAALLLAAAVDVDARSLVQAEADRAGAGVTPGAHAPKAGEAPADASPPTARAVAPGTPGGPPLAAAEAETFSAATGSGSGSSAGAAAAASSGAGSSSATDSSSSSSSSTATSTKAKSSKSGGKKKPKASAAELAMLGIGLDMPTKKKSSKKASKTSTPKASGSSSSSSSAAAAGAGSSGASADAGAGAGASAAASVNLFAAVTDPASFLYARSVHMAAGRALGTVAPLVPALQAAAAAIAVGVTAHAARCRALPQLAGIMADLRGESAGNPELDGWAEEAYHVTAAAQEASAAQEAAAAATTGSGAGAARGSSKAAAASGRRPEKPQHTGANPRPILALCHPPSAADAVRGISATEAGASSAASTAAAAAGSRVKPTRPSAAASALAAMLVHAHPGVRRATAAACRAMVVGSGPMGAGDGSAAAASGTPSQRAAVLIHALWRMVRRWAADDHAATGVSGTAIGPRKGAFAGSDAAAVLAIGPGAHREDSSGWECGVGVSGGDSADDATLALLTPAAGRGASSRVFRARPRPQWVRAAIRGILADSSGAVAVADESDRWAPADAAAIFASLVVMAHSPYVSGSDPAAARRLLADAAAALLAACGASEAPLDAAGRRSAGLGAIAAAPCADPASDAAALAAPALFALRLADPASAAAAADSGAWAAVDVLAGRPDTAAALVRLLAGRSGLLSYVPSLRIGARSALATLVAGLPAPTAASSAAATWRRDGAVGRALAAAAIVPWARGVAARACRAPLTPADVAAWSNSADHAAALAAEADTLAAADAAGDDSARRPLPLWDEAWRRSWARREEAWRLVEAGVAVPRVQDGPAAAAAADAATAAGVVSLLEWDDADDADRLLCFGRTGSAAADWVGGAGTIADGTGMLRAAASLAQDGKEAASAPREASAAEAESAIRSGALVVRGPEHGGIPAGAFAEGARAALEGRRVLRTARRLDLRSFRAVAALEALRACFDAPHAAASHGPGRQSAAACVASLAPLVADELSLALSSPLANAPARATIEAAVRAACGASAETARLGASVAHDWAAAMAAVASMEVAAEAAARPVIVVGFGGGSALGAGAAAAASSAASLRSGMASGAGGSSGFGGGLGLAMGGGGASAKAAKAAKAAKDAAKDAAATATASRANGPLRVSGLPIRVRSAPGVNSANGRAITMSGARGRLLSKRAGLFRRLLGGLCHSLGLTVAQHGRTAPGAAAAGADSAIAVRPPPMAGSGGYSLVHPDAKGDIARLPAAAAALLAPLLRAACCSFPPPAFMPAALALLAQHAAPDVADAAAAGLLDRSARAAASTVPIGPGLAGRVPVPGVGASASDSHLRAAADAWAAVAAGASAPRAAANAAAAAAASAAVPSATPAAAPVPPSADASSGAAAAPAPIPDALAPLSPPAASAAAAAAAAPGATRLLALRLARPVLLDAALSLVRVAPRATPSPVAVVRTLVAPPKGGASAVATASQLIQADARGLRAAAAASAEGGDTAAAAAAAAAAIAADDDGEPVDGGVETSVASWAASCVSPAATASLADAWVLVTDAGALSLTPDVRWAALRGLRAAAAGLAGAADAASAAGTDTGAGLAHPVTLALASTAGVGGGEAGGVLLPPALVAAAGTSVATPAAVRRAASWLPAAQAARRAADARLWLAAHDDDEDGLGAAGDAVCEEAGVEPSPALAAALMPFLGHPAVSARAAAARGLASVCEEAEDADLTAALLRAVLALHRRCGGDTGLLGNHSGVAQAAFPTEAAARAAAEADEDEAKAAKSGSGIGSAARWMARDGCMRALRELAVSGAFPVPFIVSTLAHVISRGLSDRVEAVRVSAMAAGEGLVETYGAANTAPMLATVEEALDAGPDGRLSAGTEERRNWQRGGCVVLLGALARHLAPTDRRVSGTVTTLLDTLRTPSEAVQRAVARCLPPLAKVLKSESGRIVSGLLESVIRGDSSAVRRGAAFGLAGCVKGFGLATLKAHDVMSVIEASAADKHHATARQGSMFAVERLCVSLGMLFEPYVIRILPALLKCYGDQEKDVRLAAAGASRAVMRKLSAHGVKLVMPSLLEGLGATQWRTKQASIRMLGATAFCAPKQLGACLPQVVPQLLNAHSDTHPKVRAAALTALNNVGGVVRNPEVSAISSELLAALTDPIGKTSAALDILASTSFVHAVDPPSLALLMPVLRRGLVATSAEVKQTACAIAGSMTSLVGDPAHLAPYLPELLPLLKTTVVDPIPDVRAVAARALGATVKGVGEDAVGGLLDWLKASTASTGSAVERSGGAQGLCEVAAAIGDDCVDETIEQMLARAKDPSPEARQGLFWFLAFLPPVLGDDFGPLLRRVFSVIVQGLADDMEVVRDIALRAGKVVVRMHGLSSTDVILPTLESGLMHTSWRVRQCAIKLVMDLVHRAAGDEGTSTDAHGNTLVGAHDDDDDAAARDDDEDEDDRWFEEKPEAAPAADDEEAAEAAGAAADAERRRRRKARRGGRGDEEDPAAAAAARVAEAPSKATMGAKSSRIVAALGRERRDAVLSAVYLLRSDGTAAVRQAAFPAWKSASLYMPGLLHDVLPSLVDRLVAGLASDDYDVRTLAVQGLGELTRRMGETIVAEVVPVLRAGLSPDRTVDHREGVCLGLAEMLGGIHRRQLDGQMAVVSPAVRDALCDESDRVRAAAGRTFAAFQRVVGQRAVDEVVQPLLRDLDSGDDARSHRAMLGLRGVLATRGEEILPILLPKLLRAPMSVFQVRTLAAVAEVTSDVIHVHAAAIIPPLVRCLACEEAPAAAGTKAANLLAKWAGPEGPPLGVVLGGAKTGAQLPTDEANGDVYLASSMEEVLERQSGGHAEAAARFLCAIPGEALGFAVEPILGFMCGSRSPYRRMAACTLIRMLLEQTDEDASEMASSIIRDTAYRLDDPHPEVIQAAAHTLAAVVTFCDRERLLDDLRFLRDSLKSALSEGRMRRGLLGGSSGSGAAAAASSGAAAAAASTAAVAAAPKGPLRLPGLCLPTAVLPLFDFYSWAVLKGPAESKQQAAEAIGELVDMAGDEVLTPHLKKMAGPLLRVLSDAYSVNVRVAMVETLAIIVERSPRDVKVLIVTLQSSLTRQLLATEAKLREVAAEHMSLLGRHLAKVDVICKEIQKRAAAATGAIRESCLRALAFLAGAAAHRVSPPIVSLAVEVLHESLEDDDALFRAHAARALGAFLVSMEPEEAGSLVDEVVAAAEASSDSAGDWRDARTRVRALTAFLALGSASQAVIDRASSAILALGKAAKHPQAEVRSDAAHCISYALISGSASAIVEAAAARTAGVGGGLGDDESFRSQAAAAATAFSGPAAVAAAAMLRRLGEDKDRDVRLEAALALRRLARRAPAVVRSHLAVLGPVVAALANDSAVQVKRAAEPAAVMVFRPQRDGTAVVASLGQAFVSTYGESIRKIGLRVSAGSSKDDTDGF</sequence>
<gene>
    <name evidence="5" type="ORF">FNF29_02091</name>
</gene>
<feature type="region of interest" description="Disordered" evidence="3">
    <location>
        <begin position="359"/>
        <end position="380"/>
    </location>
</feature>
<feature type="compositionally biased region" description="Low complexity" evidence="3">
    <location>
        <begin position="1092"/>
        <end position="1109"/>
    </location>
</feature>
<dbReference type="SUPFAM" id="SSF48371">
    <property type="entry name" value="ARM repeat"/>
    <property type="match status" value="4"/>
</dbReference>
<reference evidence="5 6" key="1">
    <citation type="submission" date="2019-07" db="EMBL/GenBank/DDBJ databases">
        <title>Genomes of Cafeteria roenbergensis.</title>
        <authorList>
            <person name="Fischer M.G."/>
            <person name="Hackl T."/>
            <person name="Roman M."/>
        </authorList>
    </citation>
    <scope>NUCLEOTIDE SEQUENCE [LARGE SCALE GENOMIC DNA]</scope>
    <source>
        <strain evidence="5 6">BVI</strain>
    </source>
</reference>
<proteinExistence type="predicted"/>
<organism evidence="5 6">
    <name type="scientific">Cafeteria roenbergensis</name>
    <name type="common">Marine flagellate</name>
    <dbReference type="NCBI Taxonomy" id="33653"/>
    <lineage>
        <taxon>Eukaryota</taxon>
        <taxon>Sar</taxon>
        <taxon>Stramenopiles</taxon>
        <taxon>Bigyra</taxon>
        <taxon>Opalozoa</taxon>
        <taxon>Bicosoecida</taxon>
        <taxon>Cafeteriaceae</taxon>
        <taxon>Cafeteria</taxon>
    </lineage>
</organism>
<name>A0A5A8CQY4_CAFRO</name>
<dbReference type="PANTHER" id="PTHR23346">
    <property type="entry name" value="TRANSLATIONAL ACTIVATOR GCN1-RELATED"/>
    <property type="match status" value="1"/>
</dbReference>
<dbReference type="Pfam" id="PF24984">
    <property type="entry name" value="HEAT_EF3_GNC1"/>
    <property type="match status" value="1"/>
</dbReference>
<feature type="repeat" description="HEAT" evidence="2">
    <location>
        <begin position="2889"/>
        <end position="2926"/>
    </location>
</feature>
<evidence type="ECO:0000313" key="5">
    <source>
        <dbReference type="EMBL" id="KAA0154947.1"/>
    </source>
</evidence>
<dbReference type="InterPro" id="IPR057546">
    <property type="entry name" value="HEAT_GCN1"/>
</dbReference>
<protein>
    <recommendedName>
        <fullName evidence="4">TOG domain-containing protein</fullName>
    </recommendedName>
</protein>
<keyword evidence="1" id="KW-0677">Repeat</keyword>
<feature type="compositionally biased region" description="Low complexity" evidence="3">
    <location>
        <begin position="836"/>
        <end position="909"/>
    </location>
</feature>
<dbReference type="PROSITE" id="PS50077">
    <property type="entry name" value="HEAT_REPEAT"/>
    <property type="match status" value="5"/>
</dbReference>
<dbReference type="GO" id="GO:0006417">
    <property type="term" value="P:regulation of translation"/>
    <property type="evidence" value="ECO:0007669"/>
    <property type="project" value="TreeGrafter"/>
</dbReference>
<dbReference type="Pfam" id="PF24987">
    <property type="entry name" value="HEAT_EF3_N"/>
    <property type="match status" value="1"/>
</dbReference>
<dbReference type="InterPro" id="IPR011989">
    <property type="entry name" value="ARM-like"/>
</dbReference>
<feature type="region of interest" description="Disordered" evidence="3">
    <location>
        <begin position="1092"/>
        <end position="1128"/>
    </location>
</feature>
<feature type="region of interest" description="Disordered" evidence="3">
    <location>
        <begin position="170"/>
        <end position="206"/>
    </location>
</feature>
<dbReference type="GO" id="GO:0019887">
    <property type="term" value="F:protein kinase regulator activity"/>
    <property type="evidence" value="ECO:0007669"/>
    <property type="project" value="TreeGrafter"/>
</dbReference>
<dbReference type="InterPro" id="IPR016024">
    <property type="entry name" value="ARM-type_fold"/>
</dbReference>
<feature type="compositionally biased region" description="Low complexity" evidence="3">
    <location>
        <begin position="943"/>
        <end position="963"/>
    </location>
</feature>
<evidence type="ECO:0000256" key="2">
    <source>
        <dbReference type="PROSITE-ProRule" id="PRU00103"/>
    </source>
</evidence>
<comment type="caution">
    <text evidence="5">The sequence shown here is derived from an EMBL/GenBank/DDBJ whole genome shotgun (WGS) entry which is preliminary data.</text>
</comment>
<feature type="compositionally biased region" description="Low complexity" evidence="3">
    <location>
        <begin position="3279"/>
        <end position="3292"/>
    </location>
</feature>
<feature type="region of interest" description="Disordered" evidence="3">
    <location>
        <begin position="814"/>
        <end position="963"/>
    </location>
</feature>
<evidence type="ECO:0000313" key="6">
    <source>
        <dbReference type="Proteomes" id="UP000323011"/>
    </source>
</evidence>
<dbReference type="EMBL" id="VLTN01000009">
    <property type="protein sequence ID" value="KAA0154947.1"/>
    <property type="molecule type" value="Genomic_DNA"/>
</dbReference>
<accession>A0A5A8CQY4</accession>
<dbReference type="Proteomes" id="UP000323011">
    <property type="component" value="Unassembled WGS sequence"/>
</dbReference>
<dbReference type="PANTHER" id="PTHR23346:SF7">
    <property type="entry name" value="STALLED RIBOSOME SENSOR GCN1"/>
    <property type="match status" value="1"/>
</dbReference>
<dbReference type="GO" id="GO:0005829">
    <property type="term" value="C:cytosol"/>
    <property type="evidence" value="ECO:0007669"/>
    <property type="project" value="TreeGrafter"/>
</dbReference>
<evidence type="ECO:0000256" key="3">
    <source>
        <dbReference type="SAM" id="MobiDB-lite"/>
    </source>
</evidence>
<evidence type="ECO:0000256" key="1">
    <source>
        <dbReference type="ARBA" id="ARBA00022737"/>
    </source>
</evidence>
<dbReference type="InterPro" id="IPR034085">
    <property type="entry name" value="TOG"/>
</dbReference>
<dbReference type="Pfam" id="PF23271">
    <property type="entry name" value="HEAT_GCN1"/>
    <property type="match status" value="2"/>
</dbReference>
<feature type="repeat" description="HEAT" evidence="2">
    <location>
        <begin position="2810"/>
        <end position="2846"/>
    </location>
</feature>
<dbReference type="GO" id="GO:0034198">
    <property type="term" value="P:cellular response to amino acid starvation"/>
    <property type="evidence" value="ECO:0007669"/>
    <property type="project" value="TreeGrafter"/>
</dbReference>
<feature type="repeat" description="HEAT" evidence="2">
    <location>
        <begin position="3351"/>
        <end position="3392"/>
    </location>
</feature>
<keyword evidence="6" id="KW-1185">Reference proteome</keyword>
<feature type="region of interest" description="Disordered" evidence="3">
    <location>
        <begin position="402"/>
        <end position="446"/>
    </location>
</feature>
<feature type="region of interest" description="Disordered" evidence="3">
    <location>
        <begin position="3199"/>
        <end position="3292"/>
    </location>
</feature>
<feature type="repeat" description="HEAT" evidence="2">
    <location>
        <begin position="3436"/>
        <end position="3473"/>
    </location>
</feature>
<dbReference type="SMART" id="SM01349">
    <property type="entry name" value="TOG"/>
    <property type="match status" value="1"/>
</dbReference>
<dbReference type="Pfam" id="PF23227">
    <property type="entry name" value="HEAT_MROH2B_C"/>
    <property type="match status" value="1"/>
</dbReference>